<dbReference type="Pfam" id="PF05016">
    <property type="entry name" value="ParE_toxin"/>
    <property type="match status" value="1"/>
</dbReference>
<dbReference type="NCBIfam" id="TIGR02385">
    <property type="entry name" value="RelE_StbE"/>
    <property type="match status" value="1"/>
</dbReference>
<dbReference type="AlphaFoldDB" id="A0A3P3Q3Q5"/>
<reference evidence="2 3" key="1">
    <citation type="submission" date="2018-11" db="EMBL/GenBank/DDBJ databases">
        <title>Genome sequencing of Lachnoanaerobaculum orale DSM 24553T.</title>
        <authorList>
            <person name="Kook J.-K."/>
            <person name="Park S.-N."/>
            <person name="Lim Y.K."/>
        </authorList>
    </citation>
    <scope>NUCLEOTIDE SEQUENCE [LARGE SCALE GENOMIC DNA]</scope>
    <source>
        <strain evidence="2 3">DSM 24553</strain>
    </source>
</reference>
<protein>
    <submittedName>
        <fullName evidence="2">Type II toxin-antitoxin system RelE/ParE family toxin</fullName>
    </submittedName>
</protein>
<dbReference type="EMBL" id="RRCM01000001">
    <property type="protein sequence ID" value="RRJ15882.1"/>
    <property type="molecule type" value="Genomic_DNA"/>
</dbReference>
<evidence type="ECO:0000256" key="1">
    <source>
        <dbReference type="ARBA" id="ARBA00022649"/>
    </source>
</evidence>
<dbReference type="RefSeq" id="WP_124950907.1">
    <property type="nucleotide sequence ID" value="NZ_RRCM01000001.1"/>
</dbReference>
<name>A0A3P3Q3Q5_9FIRM</name>
<dbReference type="InterPro" id="IPR007712">
    <property type="entry name" value="RelE/ParE_toxin"/>
</dbReference>
<dbReference type="Proteomes" id="UP000276982">
    <property type="component" value="Unassembled WGS sequence"/>
</dbReference>
<dbReference type="SUPFAM" id="SSF143011">
    <property type="entry name" value="RelE-like"/>
    <property type="match status" value="1"/>
</dbReference>
<keyword evidence="3" id="KW-1185">Reference proteome</keyword>
<proteinExistence type="predicted"/>
<evidence type="ECO:0000313" key="2">
    <source>
        <dbReference type="EMBL" id="RRJ15882.1"/>
    </source>
</evidence>
<accession>A0A3P3Q3Q5</accession>
<gene>
    <name evidence="2" type="ORF">EHW90_02240</name>
</gene>
<organism evidence="2 3">
    <name type="scientific">Lachnoanaerobaculum orale</name>
    <dbReference type="NCBI Taxonomy" id="979627"/>
    <lineage>
        <taxon>Bacteria</taxon>
        <taxon>Bacillati</taxon>
        <taxon>Bacillota</taxon>
        <taxon>Clostridia</taxon>
        <taxon>Lachnospirales</taxon>
        <taxon>Lachnospiraceae</taxon>
        <taxon>Lachnoanaerobaculum</taxon>
    </lineage>
</organism>
<dbReference type="Gene3D" id="3.30.2310.20">
    <property type="entry name" value="RelE-like"/>
    <property type="match status" value="1"/>
</dbReference>
<evidence type="ECO:0000313" key="3">
    <source>
        <dbReference type="Proteomes" id="UP000276982"/>
    </source>
</evidence>
<dbReference type="InterPro" id="IPR035093">
    <property type="entry name" value="RelE/ParE_toxin_dom_sf"/>
</dbReference>
<keyword evidence="1" id="KW-1277">Toxin-antitoxin system</keyword>
<comment type="caution">
    <text evidence="2">The sequence shown here is derived from an EMBL/GenBank/DDBJ whole genome shotgun (WGS) entry which is preliminary data.</text>
</comment>
<sequence>MEQYRLIVSENYHRDIKNILHYISHNLGSPSTALELLDEVENSLSSLSTLPYRFNLSDDAYLNSKGFRKCIVKNYVIFYKVFEDSKTVQIHRILHSQQNWLEML</sequence>